<dbReference type="AlphaFoldDB" id="A0A9W6CTI3"/>
<gene>
    <name evidence="2" type="ORF">ARHIZOSPH14_03520</name>
</gene>
<feature type="transmembrane region" description="Helical" evidence="1">
    <location>
        <begin position="158"/>
        <end position="177"/>
    </location>
</feature>
<reference evidence="2" key="1">
    <citation type="submission" date="2022-12" db="EMBL/GenBank/DDBJ databases">
        <title>Reference genome sequencing for broad-spectrum identification of bacterial and archaeal isolates by mass spectrometry.</title>
        <authorList>
            <person name="Sekiguchi Y."/>
            <person name="Tourlousse D.M."/>
        </authorList>
    </citation>
    <scope>NUCLEOTIDE SEQUENCE</scope>
    <source>
        <strain evidence="2">14</strain>
    </source>
</reference>
<dbReference type="EMBL" id="BSDP01000001">
    <property type="protein sequence ID" value="GLI26110.1"/>
    <property type="molecule type" value="Genomic_DNA"/>
</dbReference>
<feature type="transmembrane region" description="Helical" evidence="1">
    <location>
        <begin position="457"/>
        <end position="478"/>
    </location>
</feature>
<evidence type="ECO:0000256" key="1">
    <source>
        <dbReference type="SAM" id="Phobius"/>
    </source>
</evidence>
<accession>A0A9W6CTI3</accession>
<feature type="transmembrane region" description="Helical" evidence="1">
    <location>
        <begin position="130"/>
        <end position="152"/>
    </location>
</feature>
<feature type="transmembrane region" description="Helical" evidence="1">
    <location>
        <begin position="189"/>
        <end position="208"/>
    </location>
</feature>
<comment type="caution">
    <text evidence="2">The sequence shown here is derived from an EMBL/GenBank/DDBJ whole genome shotgun (WGS) entry which is preliminary data.</text>
</comment>
<keyword evidence="3" id="KW-1185">Reference proteome</keyword>
<feature type="transmembrane region" description="Helical" evidence="1">
    <location>
        <begin position="214"/>
        <end position="245"/>
    </location>
</feature>
<organism evidence="2 3">
    <name type="scientific">Agromyces rhizosphaerae</name>
    <dbReference type="NCBI Taxonomy" id="88374"/>
    <lineage>
        <taxon>Bacteria</taxon>
        <taxon>Bacillati</taxon>
        <taxon>Actinomycetota</taxon>
        <taxon>Actinomycetes</taxon>
        <taxon>Micrococcales</taxon>
        <taxon>Microbacteriaceae</taxon>
        <taxon>Agromyces</taxon>
    </lineage>
</organism>
<dbReference type="RefSeq" id="WP_281882108.1">
    <property type="nucleotide sequence ID" value="NZ_BSDP01000001.1"/>
</dbReference>
<protein>
    <submittedName>
        <fullName evidence="2">Uncharacterized protein</fullName>
    </submittedName>
</protein>
<feature type="transmembrane region" description="Helical" evidence="1">
    <location>
        <begin position="331"/>
        <end position="354"/>
    </location>
</feature>
<keyword evidence="1" id="KW-0812">Transmembrane</keyword>
<proteinExistence type="predicted"/>
<feature type="transmembrane region" description="Helical" evidence="1">
    <location>
        <begin position="21"/>
        <end position="44"/>
    </location>
</feature>
<feature type="transmembrane region" description="Helical" evidence="1">
    <location>
        <begin position="366"/>
        <end position="386"/>
    </location>
</feature>
<dbReference type="Proteomes" id="UP001144396">
    <property type="component" value="Unassembled WGS sequence"/>
</dbReference>
<feature type="transmembrane region" description="Helical" evidence="1">
    <location>
        <begin position="426"/>
        <end position="445"/>
    </location>
</feature>
<keyword evidence="1" id="KW-0472">Membrane</keyword>
<evidence type="ECO:0000313" key="2">
    <source>
        <dbReference type="EMBL" id="GLI26110.1"/>
    </source>
</evidence>
<name>A0A9W6CTI3_9MICO</name>
<feature type="transmembrane region" description="Helical" evidence="1">
    <location>
        <begin position="257"/>
        <end position="280"/>
    </location>
</feature>
<evidence type="ECO:0000313" key="3">
    <source>
        <dbReference type="Proteomes" id="UP001144396"/>
    </source>
</evidence>
<keyword evidence="1" id="KW-1133">Transmembrane helix</keyword>
<feature type="transmembrane region" description="Helical" evidence="1">
    <location>
        <begin position="398"/>
        <end position="419"/>
    </location>
</feature>
<sequence>MRVRSERPRTARWARALRGEAGPTVVALALLTLAFVATASFGAITLPATGSQDSYDHLDYVLQVARGGLPEPVGHVFVPAGWDVGVERIVERRQFASAHPPGYYWVSGLLVGGLLEAGDADRASWELAVALLRGLNVALGVGGLLWLAHAGWHLGGRLRAYAAVALPAGGAFSYAYLRFGAEVYGDMLLTLASIGAVVLAATVLVRGLTTGRLVGITVVCVIGMLTKSTFVLPLALACGAVLIAGMARQEGGRLARVLRATALPLLPAIAAIAASGWFYARNVAASGTWYRSTPKEPLDGRPYRTALDVLTDPQFYAIVPSRLVGTWADQALPAGAASAALFAALAVVTARLLATRFPMPGTPSATGWWATAVMLVALLAGGYVMQLSHATGYGAYNARYFLVATPAIAAILVVGLIAVPVLRTAAIPLVAAALIAGSCLSMGVHATSLGGTVGPELLLLVAAGAVAALATALPLAWLEIRRGAVPHSTPAASPGGTGP</sequence>